<dbReference type="Gene3D" id="3.40.50.10140">
    <property type="entry name" value="Toll/interleukin-1 receptor homology (TIR) domain"/>
    <property type="match status" value="1"/>
</dbReference>
<name>C7GDA5_9FIRM</name>
<dbReference type="EMBL" id="LR027880">
    <property type="protein sequence ID" value="VCV22834.1"/>
    <property type="molecule type" value="Genomic_DNA"/>
</dbReference>
<dbReference type="SUPFAM" id="SSF55729">
    <property type="entry name" value="Acyl-CoA N-acyltransferases (Nat)"/>
    <property type="match status" value="1"/>
</dbReference>
<dbReference type="GeneID" id="61433963"/>
<evidence type="ECO:0000313" key="3">
    <source>
        <dbReference type="EMBL" id="VCV22834.1"/>
    </source>
</evidence>
<evidence type="ECO:0000313" key="4">
    <source>
        <dbReference type="Proteomes" id="UP000004828"/>
    </source>
</evidence>
<dbReference type="Pfam" id="PF13676">
    <property type="entry name" value="TIR_2"/>
    <property type="match status" value="1"/>
</dbReference>
<evidence type="ECO:0000259" key="1">
    <source>
        <dbReference type="PROSITE" id="PS50104"/>
    </source>
</evidence>
<accession>C7GDA5</accession>
<gene>
    <name evidence="3" type="ORF">RIL182_02713</name>
    <name evidence="2" type="ORF">ROSINTL182_07906</name>
</gene>
<reference evidence="3 5" key="2">
    <citation type="submission" date="2018-09" db="EMBL/GenBank/DDBJ databases">
        <authorList>
            <person name="Petit M.-A."/>
            <person name="Lossouarn J."/>
        </authorList>
    </citation>
    <scope>NUCLEOTIDE SEQUENCE [LARGE SCALE GENOMIC DNA]</scope>
    <source>
        <strain evidence="3 5">L1-82</strain>
    </source>
</reference>
<organism evidence="2 4">
    <name type="scientific">Roseburia intestinalis L1-82</name>
    <dbReference type="NCBI Taxonomy" id="536231"/>
    <lineage>
        <taxon>Bacteria</taxon>
        <taxon>Bacillati</taxon>
        <taxon>Bacillota</taxon>
        <taxon>Clostridia</taxon>
        <taxon>Lachnospirales</taxon>
        <taxon>Lachnospiraceae</taxon>
        <taxon>Roseburia</taxon>
    </lineage>
</organism>
<dbReference type="HOGENOM" id="CLU_555072_0_0_9"/>
<dbReference type="EMBL" id="ABYJ02000148">
    <property type="protein sequence ID" value="EEV00196.1"/>
    <property type="molecule type" value="Genomic_DNA"/>
</dbReference>
<dbReference type="SMART" id="SM00255">
    <property type="entry name" value="TIR"/>
    <property type="match status" value="1"/>
</dbReference>
<keyword evidence="5" id="KW-1185">Reference proteome</keyword>
<feature type="domain" description="TIR" evidence="1">
    <location>
        <begin position="1"/>
        <end position="142"/>
    </location>
</feature>
<dbReference type="Proteomes" id="UP000294398">
    <property type="component" value="Chromosome"/>
</dbReference>
<dbReference type="SUPFAM" id="SSF52200">
    <property type="entry name" value="Toll/Interleukin receptor TIR domain"/>
    <property type="match status" value="1"/>
</dbReference>
<reference evidence="2 4" key="1">
    <citation type="submission" date="2009-08" db="EMBL/GenBank/DDBJ databases">
        <authorList>
            <person name="Weinstock G."/>
            <person name="Sodergren E."/>
            <person name="Clifton S."/>
            <person name="Fulton L."/>
            <person name="Fulton B."/>
            <person name="Courtney L."/>
            <person name="Fronick C."/>
            <person name="Harrison M."/>
            <person name="Strong C."/>
            <person name="Farmer C."/>
            <person name="Delahaunty K."/>
            <person name="Markovic C."/>
            <person name="Hall O."/>
            <person name="Minx P."/>
            <person name="Tomlinson C."/>
            <person name="Mitreva M."/>
            <person name="Nelson J."/>
            <person name="Hou S."/>
            <person name="Wollam A."/>
            <person name="Pepin K.H."/>
            <person name="Johnson M."/>
            <person name="Bhonagiri V."/>
            <person name="Nash W.E."/>
            <person name="Warren W."/>
            <person name="Chinwalla A."/>
            <person name="Mardis E.R."/>
            <person name="Wilson R.K."/>
        </authorList>
    </citation>
    <scope>NUCLEOTIDE SEQUENCE [LARGE SCALE GENOMIC DNA]</scope>
    <source>
        <strain evidence="2 4">L1-82</strain>
    </source>
</reference>
<dbReference type="InterPro" id="IPR000157">
    <property type="entry name" value="TIR_dom"/>
</dbReference>
<evidence type="ECO:0000313" key="2">
    <source>
        <dbReference type="EMBL" id="EEV00196.1"/>
    </source>
</evidence>
<dbReference type="RefSeq" id="WP_006857968.1">
    <property type="nucleotide sequence ID" value="NZ_GG692729.1"/>
</dbReference>
<dbReference type="GO" id="GO:0007165">
    <property type="term" value="P:signal transduction"/>
    <property type="evidence" value="ECO:0007669"/>
    <property type="project" value="InterPro"/>
</dbReference>
<dbReference type="InterPro" id="IPR016181">
    <property type="entry name" value="Acyl_CoA_acyltransferase"/>
</dbReference>
<proteinExistence type="predicted"/>
<dbReference type="AlphaFoldDB" id="C7GDA5"/>
<dbReference type="Proteomes" id="UP000004828">
    <property type="component" value="Unassembled WGS sequence"/>
</dbReference>
<sequence length="492" mass="56655">MFDAFISHSSKDKEKIVLELVQKLEKNNIDVWLDANEILAGDTILDAVEKGVATALCTILIITPAFFESFWTPVEIGLAIGQNNNHKLIPVLCNVSVEDIAQRFPMLLSLKYIKLDPDNIDLCVDELCSNIIQIKKKYEKDFPEISFHKAVKKFHSCDTPTANTISILLSEYEQIVEINVRTAVLHASQIAITIINDLFMRLPIKGNSVDTTIGKLDLIKVSSIGLTENVYEHLKLLSTPALDTNMSLLTNDLDRRKLAEMSMTAILEWYSKYLLHNKIIPQDRFEIVWPDDLSYEDFITMYEIDCLVLREDLIAPPSITYAWYQYNNYTHIAVRSTETNRIVGYFTVLPVTDQLYEDIQSGYFKDNDLNTDNLRKYDVPDFYKLYIACVCIHPDYQNTSAFRKLYNALLQMMMDLAVEREIYITNIITEASTLQGEKFCKILGLNCMLNTEIETKIYGATLLPPSWQLRSSFGSKLMKYYKEKYEELKDLF</sequence>
<evidence type="ECO:0000313" key="5">
    <source>
        <dbReference type="Proteomes" id="UP000294398"/>
    </source>
</evidence>
<protein>
    <recommendedName>
        <fullName evidence="1">TIR domain-containing protein</fullName>
    </recommendedName>
</protein>
<dbReference type="PROSITE" id="PS50104">
    <property type="entry name" value="TIR"/>
    <property type="match status" value="1"/>
</dbReference>
<dbReference type="InterPro" id="IPR035897">
    <property type="entry name" value="Toll_tir_struct_dom_sf"/>
</dbReference>